<sequence>MGRKCLGKTIQMVLDDVFHEMGVDAEVLVDHDVPEAGDGSPGNLWGGVLGFLRECPDGLADDG</sequence>
<dbReference type="HOGENOM" id="CLU_2880053_0_0_11"/>
<proteinExistence type="predicted"/>
<evidence type="ECO:0000313" key="1">
    <source>
        <dbReference type="EMBL" id="ACV06053.1"/>
    </source>
</evidence>
<dbReference type="KEGG" id="kse:Ksed_10080"/>
<organism evidence="1 2">
    <name type="scientific">Kytococcus sedentarius (strain ATCC 14392 / DSM 20547 / JCM 11482 / CCUG 33030 / NBRC 15357 / NCTC 11040 / CCM 314 / 541)</name>
    <name type="common">Micrococcus sedentarius</name>
    <dbReference type="NCBI Taxonomy" id="478801"/>
    <lineage>
        <taxon>Bacteria</taxon>
        <taxon>Bacillati</taxon>
        <taxon>Actinomycetota</taxon>
        <taxon>Actinomycetes</taxon>
        <taxon>Micrococcales</taxon>
        <taxon>Kytococcaceae</taxon>
        <taxon>Kytococcus</taxon>
    </lineage>
</organism>
<protein>
    <submittedName>
        <fullName evidence="1">Uncharacterized protein</fullName>
    </submittedName>
</protein>
<name>C7NGE5_KYTSD</name>
<dbReference type="AlphaFoldDB" id="C7NGE5"/>
<keyword evidence="2" id="KW-1185">Reference proteome</keyword>
<dbReference type="EMBL" id="CP001686">
    <property type="protein sequence ID" value="ACV06053.1"/>
    <property type="molecule type" value="Genomic_DNA"/>
</dbReference>
<accession>C7NGE5</accession>
<reference evidence="1 2" key="1">
    <citation type="journal article" date="2009" name="Stand. Genomic Sci.">
        <title>Complete genome sequence of Kytococcus sedentarius type strain (541).</title>
        <authorList>
            <person name="Sims D."/>
            <person name="Brettin T."/>
            <person name="Detter J.C."/>
            <person name="Han C."/>
            <person name="Lapidus A."/>
            <person name="Copeland A."/>
            <person name="Glavina Del Rio T."/>
            <person name="Nolan M."/>
            <person name="Chen F."/>
            <person name="Lucas S."/>
            <person name="Tice H."/>
            <person name="Cheng J.F."/>
            <person name="Bruce D."/>
            <person name="Goodwin L."/>
            <person name="Pitluck S."/>
            <person name="Ovchinnikova G."/>
            <person name="Pati A."/>
            <person name="Ivanova N."/>
            <person name="Mavrommatis K."/>
            <person name="Chen A."/>
            <person name="Palaniappan K."/>
            <person name="D'haeseleer P."/>
            <person name="Chain P."/>
            <person name="Bristow J."/>
            <person name="Eisen J.A."/>
            <person name="Markowitz V."/>
            <person name="Hugenholtz P."/>
            <person name="Schneider S."/>
            <person name="Goker M."/>
            <person name="Pukall R."/>
            <person name="Kyrpides N.C."/>
            <person name="Klenk H.P."/>
        </authorList>
    </citation>
    <scope>NUCLEOTIDE SEQUENCE [LARGE SCALE GENOMIC DNA]</scope>
    <source>
        <strain evidence="2">ATCC 14392 / DSM 20547 / JCM 11482 / CCUG 33030 / NBRC 15357 / NCTC 11040 / CCM 314 / 541</strain>
    </source>
</reference>
<evidence type="ECO:0000313" key="2">
    <source>
        <dbReference type="Proteomes" id="UP000006666"/>
    </source>
</evidence>
<gene>
    <name evidence="1" type="ordered locus">Ksed_10080</name>
</gene>
<dbReference type="Proteomes" id="UP000006666">
    <property type="component" value="Chromosome"/>
</dbReference>